<evidence type="ECO:0000313" key="12">
    <source>
        <dbReference type="EMBL" id="CAF3331358.1"/>
    </source>
</evidence>
<keyword evidence="11" id="KW-0472">Membrane</keyword>
<feature type="transmembrane region" description="Helical" evidence="11">
    <location>
        <begin position="116"/>
        <end position="138"/>
    </location>
</feature>
<proteinExistence type="inferred from homology"/>
<evidence type="ECO:0000256" key="9">
    <source>
        <dbReference type="PROSITE-ProRule" id="PRU00504"/>
    </source>
</evidence>
<keyword evidence="6" id="KW-0677">Repeat</keyword>
<evidence type="ECO:0000256" key="1">
    <source>
        <dbReference type="ARBA" id="ARBA00009558"/>
    </source>
</evidence>
<dbReference type="PANTHER" id="PTHR10680:SF28">
    <property type="entry name" value="SMP-30_GLUCONOLACTONASE_LRE-LIKE REGION DOMAIN-CONTAINING PROTEIN"/>
    <property type="match status" value="1"/>
</dbReference>
<dbReference type="Gene3D" id="3.90.176.10">
    <property type="entry name" value="Toxin ADP-ribosyltransferase, Chain A, domain 1"/>
    <property type="match status" value="1"/>
</dbReference>
<evidence type="ECO:0000256" key="8">
    <source>
        <dbReference type="ARBA" id="ARBA00047597"/>
    </source>
</evidence>
<organism evidence="12 13">
    <name type="scientific">Rotaria socialis</name>
    <dbReference type="NCBI Taxonomy" id="392032"/>
    <lineage>
        <taxon>Eukaryota</taxon>
        <taxon>Metazoa</taxon>
        <taxon>Spiralia</taxon>
        <taxon>Gnathifera</taxon>
        <taxon>Rotifera</taxon>
        <taxon>Eurotatoria</taxon>
        <taxon>Bdelloidea</taxon>
        <taxon>Philodinida</taxon>
        <taxon>Philodinidae</taxon>
        <taxon>Rotaria</taxon>
    </lineage>
</organism>
<dbReference type="SUPFAM" id="SSF101898">
    <property type="entry name" value="NHL repeat"/>
    <property type="match status" value="1"/>
</dbReference>
<dbReference type="Proteomes" id="UP000663825">
    <property type="component" value="Unassembled WGS sequence"/>
</dbReference>
<evidence type="ECO:0000256" key="2">
    <source>
        <dbReference type="ARBA" id="ARBA00022676"/>
    </source>
</evidence>
<evidence type="ECO:0000256" key="7">
    <source>
        <dbReference type="ARBA" id="ARBA00023180"/>
    </source>
</evidence>
<dbReference type="SUPFAM" id="SSF56399">
    <property type="entry name" value="ADP-ribosylation"/>
    <property type="match status" value="1"/>
</dbReference>
<feature type="repeat" description="NHL" evidence="9">
    <location>
        <begin position="474"/>
        <end position="511"/>
    </location>
</feature>
<dbReference type="GO" id="GO:0106274">
    <property type="term" value="F:NAD+-protein-arginine ADP-ribosyltransferase activity"/>
    <property type="evidence" value="ECO:0007669"/>
    <property type="project" value="UniProtKB-EC"/>
</dbReference>
<keyword evidence="11" id="KW-0812">Transmembrane</keyword>
<evidence type="ECO:0000313" key="13">
    <source>
        <dbReference type="Proteomes" id="UP000663825"/>
    </source>
</evidence>
<dbReference type="Pfam" id="PF01129">
    <property type="entry name" value="ART"/>
    <property type="match status" value="1"/>
</dbReference>
<comment type="similarity">
    <text evidence="1 10">Belongs to the Arg-specific ADP-ribosyltransferase family.</text>
</comment>
<reference evidence="12" key="1">
    <citation type="submission" date="2021-02" db="EMBL/GenBank/DDBJ databases">
        <authorList>
            <person name="Nowell W R."/>
        </authorList>
    </citation>
    <scope>NUCLEOTIDE SEQUENCE</scope>
</reference>
<dbReference type="AlphaFoldDB" id="A0A817ULW5"/>
<dbReference type="Gene3D" id="2.40.10.500">
    <property type="match status" value="1"/>
</dbReference>
<evidence type="ECO:0000256" key="4">
    <source>
        <dbReference type="ARBA" id="ARBA00022695"/>
    </source>
</evidence>
<accession>A0A817ULW5</accession>
<name>A0A817ULW5_9BILA</name>
<evidence type="ECO:0000256" key="10">
    <source>
        <dbReference type="RuleBase" id="RU361228"/>
    </source>
</evidence>
<evidence type="ECO:0000256" key="5">
    <source>
        <dbReference type="ARBA" id="ARBA00022729"/>
    </source>
</evidence>
<comment type="catalytic activity">
    <reaction evidence="8 10">
        <text>L-arginyl-[protein] + NAD(+) = N(omega)-(ADP-D-ribosyl)-L-arginyl-[protein] + nicotinamide + H(+)</text>
        <dbReference type="Rhea" id="RHEA:19149"/>
        <dbReference type="Rhea" id="RHEA-COMP:10532"/>
        <dbReference type="Rhea" id="RHEA-COMP:15087"/>
        <dbReference type="ChEBI" id="CHEBI:15378"/>
        <dbReference type="ChEBI" id="CHEBI:17154"/>
        <dbReference type="ChEBI" id="CHEBI:29965"/>
        <dbReference type="ChEBI" id="CHEBI:57540"/>
        <dbReference type="ChEBI" id="CHEBI:142554"/>
        <dbReference type="EC" id="2.4.2.31"/>
    </reaction>
</comment>
<dbReference type="InterPro" id="IPR011042">
    <property type="entry name" value="6-blade_b-propeller_TolB-like"/>
</dbReference>
<keyword evidence="2 10" id="KW-0328">Glycosyltransferase</keyword>
<dbReference type="InterPro" id="IPR001258">
    <property type="entry name" value="NHL_repeat"/>
</dbReference>
<dbReference type="CDD" id="cd05819">
    <property type="entry name" value="NHL"/>
    <property type="match status" value="1"/>
</dbReference>
<dbReference type="GO" id="GO:0005576">
    <property type="term" value="C:extracellular region"/>
    <property type="evidence" value="ECO:0007669"/>
    <property type="project" value="TreeGrafter"/>
</dbReference>
<dbReference type="EMBL" id="CAJNXB010003664">
    <property type="protein sequence ID" value="CAF3331358.1"/>
    <property type="molecule type" value="Genomic_DNA"/>
</dbReference>
<dbReference type="PROSITE" id="PS51996">
    <property type="entry name" value="TR_MART"/>
    <property type="match status" value="1"/>
</dbReference>
<keyword evidence="10" id="KW-0520">NAD</keyword>
<dbReference type="PANTHER" id="PTHR10680">
    <property type="entry name" value="PEPTIDYL-GLYCINE ALPHA-AMIDATING MONOOXYGENASE"/>
    <property type="match status" value="1"/>
</dbReference>
<feature type="repeat" description="NHL" evidence="9">
    <location>
        <begin position="526"/>
        <end position="562"/>
    </location>
</feature>
<dbReference type="Gene3D" id="2.120.10.30">
    <property type="entry name" value="TolB, C-terminal domain"/>
    <property type="match status" value="2"/>
</dbReference>
<keyword evidence="4" id="KW-0548">Nucleotidyltransferase</keyword>
<evidence type="ECO:0000256" key="11">
    <source>
        <dbReference type="SAM" id="Phobius"/>
    </source>
</evidence>
<dbReference type="GO" id="GO:0016779">
    <property type="term" value="F:nucleotidyltransferase activity"/>
    <property type="evidence" value="ECO:0007669"/>
    <property type="project" value="UniProtKB-KW"/>
</dbReference>
<dbReference type="EC" id="2.4.2.31" evidence="10"/>
<keyword evidence="3 10" id="KW-0808">Transferase</keyword>
<dbReference type="OrthoDB" id="423533at2759"/>
<dbReference type="InterPro" id="IPR000768">
    <property type="entry name" value="ART"/>
</dbReference>
<keyword evidence="11" id="KW-1133">Transmembrane helix</keyword>
<gene>
    <name evidence="12" type="ORF">TIS948_LOCUS21364</name>
</gene>
<keyword evidence="7" id="KW-0325">Glycoprotein</keyword>
<protein>
    <recommendedName>
        <fullName evidence="10">NAD(P)(+)--arginine ADP-ribosyltransferase</fullName>
        <ecNumber evidence="10">2.4.2.31</ecNumber>
    </recommendedName>
    <alternativeName>
        <fullName evidence="10">Mono(ADP-ribosyl)transferase</fullName>
    </alternativeName>
</protein>
<sequence>MAAKFVDIGQQHPTQRFSDLVGEPCRMLMPIEGYEKMPLVTLEEAVEPIVEYVPDVRRRASFAKRKCAERSPGKLSMDEAASITLYSMEWEPQVECLYHVLNKTLRNEKRQKLKPWFLFLKLILTALAKIPSSLSFVYRGVKQDMRKEYPEGKTFVWWGFSSCTSKFSVLQNEQFLGTTGPRTLFTIECDSGKDIRKYSFFQAEDEILLPAARQFKVVACLSQGKDLYMVQLKEIQPQFSLIELVPQPSRLPVPTPSTVNISANATWTQNGVTVAGGNEDGDTTNQLYSPRGLFVNDDQTVVIADTSNYRITQWKNGDTTNGQVVAGGNGAGNGLHQLNWPIDVLIDKETDSLIICDQWNRRVVQWSRRSDTTQGEILISNIQCYGLAMDEQRDLYVSDTEKHEVRRYQFGEKNVTLVAGGNGKGDGLNQLNVPTYLFVDRDHSVYVSDYYNHRVMKWVEGAKEGIVVAGGQGKGNAPTKLYYPNGLFVDTLGTLYVADSHNNRVMRWTQGDEIQGAVIVGGNGEGKGANQFNFPIGLCCDRQGNLYVADAGNNRVQRFSIE</sequence>
<comment type="caution">
    <text evidence="12">The sequence shown here is derived from an EMBL/GenBank/DDBJ whole genome shotgun (WGS) entry which is preliminary data.</text>
</comment>
<keyword evidence="10" id="KW-0521">NADP</keyword>
<evidence type="ECO:0000256" key="6">
    <source>
        <dbReference type="ARBA" id="ARBA00022737"/>
    </source>
</evidence>
<evidence type="ECO:0000256" key="3">
    <source>
        <dbReference type="ARBA" id="ARBA00022679"/>
    </source>
</evidence>
<keyword evidence="5" id="KW-0732">Signal</keyword>
<dbReference type="PROSITE" id="PS51125">
    <property type="entry name" value="NHL"/>
    <property type="match status" value="2"/>
</dbReference>
<dbReference type="Pfam" id="PF01436">
    <property type="entry name" value="NHL"/>
    <property type="match status" value="2"/>
</dbReference>